<dbReference type="InterPro" id="IPR006121">
    <property type="entry name" value="HMA_dom"/>
</dbReference>
<dbReference type="EMBL" id="BMWE01000005">
    <property type="protein sequence ID" value="GGY15015.1"/>
    <property type="molecule type" value="Genomic_DNA"/>
</dbReference>
<keyword evidence="3" id="KW-1185">Reference proteome</keyword>
<proteinExistence type="predicted"/>
<sequence length="90" mass="8971">MSNCCTPDGSCHTTAEVRTTYKVDGVGSAHCQGVVARAVGGLDEVLAVEVETGTGLVTVTTAAEPGEALDALIAKTVDEAGYGFAGRVAA</sequence>
<dbReference type="InterPro" id="IPR036163">
    <property type="entry name" value="HMA_dom_sf"/>
</dbReference>
<dbReference type="Gene3D" id="3.30.70.100">
    <property type="match status" value="1"/>
</dbReference>
<dbReference type="RefSeq" id="WP_190197453.1">
    <property type="nucleotide sequence ID" value="NZ_BMWE01000005.1"/>
</dbReference>
<accession>A0ABQ2ZH39</accession>
<evidence type="ECO:0000259" key="1">
    <source>
        <dbReference type="PROSITE" id="PS50846"/>
    </source>
</evidence>
<protein>
    <submittedName>
        <fullName evidence="2">Metal associated protein</fullName>
    </submittedName>
</protein>
<feature type="domain" description="HMA" evidence="1">
    <location>
        <begin position="17"/>
        <end position="85"/>
    </location>
</feature>
<dbReference type="PROSITE" id="PS50846">
    <property type="entry name" value="HMA_2"/>
    <property type="match status" value="1"/>
</dbReference>
<name>A0ABQ2ZH39_9ACTN</name>
<dbReference type="SUPFAM" id="SSF55008">
    <property type="entry name" value="HMA, heavy metal-associated domain"/>
    <property type="match status" value="1"/>
</dbReference>
<evidence type="ECO:0000313" key="3">
    <source>
        <dbReference type="Proteomes" id="UP000653308"/>
    </source>
</evidence>
<dbReference type="Proteomes" id="UP000653308">
    <property type="component" value="Unassembled WGS sequence"/>
</dbReference>
<dbReference type="Pfam" id="PF00403">
    <property type="entry name" value="HMA"/>
    <property type="match status" value="1"/>
</dbReference>
<evidence type="ECO:0000313" key="2">
    <source>
        <dbReference type="EMBL" id="GGY15015.1"/>
    </source>
</evidence>
<gene>
    <name evidence="2" type="ORF">GCM10010384_20860</name>
</gene>
<comment type="caution">
    <text evidence="2">The sequence shown here is derived from an EMBL/GenBank/DDBJ whole genome shotgun (WGS) entry which is preliminary data.</text>
</comment>
<reference evidence="3" key="1">
    <citation type="journal article" date="2019" name="Int. J. Syst. Evol. Microbiol.">
        <title>The Global Catalogue of Microorganisms (GCM) 10K type strain sequencing project: providing services to taxonomists for standard genome sequencing and annotation.</title>
        <authorList>
            <consortium name="The Broad Institute Genomics Platform"/>
            <consortium name="The Broad Institute Genome Sequencing Center for Infectious Disease"/>
            <person name="Wu L."/>
            <person name="Ma J."/>
        </authorList>
    </citation>
    <scope>NUCLEOTIDE SEQUENCE [LARGE SCALE GENOMIC DNA]</scope>
    <source>
        <strain evidence="3">JCM 4957</strain>
    </source>
</reference>
<organism evidence="2 3">
    <name type="scientific">Streptomyces djakartensis</name>
    <dbReference type="NCBI Taxonomy" id="68193"/>
    <lineage>
        <taxon>Bacteria</taxon>
        <taxon>Bacillati</taxon>
        <taxon>Actinomycetota</taxon>
        <taxon>Actinomycetes</taxon>
        <taxon>Kitasatosporales</taxon>
        <taxon>Streptomycetaceae</taxon>
        <taxon>Streptomyces</taxon>
    </lineage>
</organism>